<evidence type="ECO:0000313" key="2">
    <source>
        <dbReference type="Proteomes" id="UP001652640"/>
    </source>
</evidence>
<dbReference type="Proteomes" id="UP001652640">
    <property type="component" value="Unplaced"/>
</dbReference>
<feature type="region of interest" description="Disordered" evidence="1">
    <location>
        <begin position="416"/>
        <end position="465"/>
    </location>
</feature>
<protein>
    <submittedName>
        <fullName evidence="3">Protein Dok-7 isoform X3</fullName>
    </submittedName>
</protein>
<feature type="compositionally biased region" description="Low complexity" evidence="1">
    <location>
        <begin position="208"/>
        <end position="231"/>
    </location>
</feature>
<evidence type="ECO:0000313" key="3">
    <source>
        <dbReference type="RefSeq" id="XP_070318648.1"/>
    </source>
</evidence>
<feature type="compositionally biased region" description="Gly residues" evidence="1">
    <location>
        <begin position="48"/>
        <end position="59"/>
    </location>
</feature>
<proteinExistence type="predicted"/>
<evidence type="ECO:0000256" key="1">
    <source>
        <dbReference type="SAM" id="MobiDB-lite"/>
    </source>
</evidence>
<sequence length="534" mass="55850">MGRSLLPVLHRGRPDQLSVRLHCPRHLAHQGSLRAAACSSRPEPWGPRPGGKGGAGGPGSPAAGEAAQPPLSLRPAGQRRGRPQRVQLVVRGQPLGRQRQQPARAVAGAVLVLGQHVAGGPWAGGLPGLWGRRAGRCQARPKAAAAAAAAGGRPPELLGQRHRHWQPLLLLGQLLVVCGQQPGRVAGRRRARLPAQPAGGRGPRARPVRLPTRGGRVPGARRPAAALRHAPQPAPGAPGPAPRRAGQPRQGRRPGLRVSPWLAWRETAGTGARGGSSGGRRALGSWRPPRWAPSRALFHVSRLRRTEGKAPSLRVAVAWGWGEGGAELDGEGPGSEWGPACREGCVLGSFGVAEPEDLPALLDVRPRGLHLPGPPHLLAKVAPTGGPSFEQDPEAQGACWLAGVCSWDPGTSVAHSQWPPVGRERQGLGSRVGSPRTIPPPLLAEPRACSQDQKAQGGDFRSPSGAPGTACALGGSLLTCMDFGCVACCVPWRRSWFQTPRGRRCLWLPAWAPAGGHPALSSPVNVPLCTFTVS</sequence>
<name>A0ABM4HSU7_ODOVR</name>
<feature type="region of interest" description="Disordered" evidence="1">
    <location>
        <begin position="34"/>
        <end position="84"/>
    </location>
</feature>
<accession>A0ABM4HSU7</accession>
<organism evidence="2 3">
    <name type="scientific">Odocoileus virginianus</name>
    <name type="common">White-tailed deer</name>
    <dbReference type="NCBI Taxonomy" id="9874"/>
    <lineage>
        <taxon>Eukaryota</taxon>
        <taxon>Metazoa</taxon>
        <taxon>Chordata</taxon>
        <taxon>Craniata</taxon>
        <taxon>Vertebrata</taxon>
        <taxon>Euteleostomi</taxon>
        <taxon>Mammalia</taxon>
        <taxon>Eutheria</taxon>
        <taxon>Laurasiatheria</taxon>
        <taxon>Artiodactyla</taxon>
        <taxon>Ruminantia</taxon>
        <taxon>Pecora</taxon>
        <taxon>Cervidae</taxon>
        <taxon>Odocoileinae</taxon>
        <taxon>Odocoileus</taxon>
    </lineage>
</organism>
<gene>
    <name evidence="3" type="primary">DOK7</name>
</gene>
<keyword evidence="2" id="KW-1185">Reference proteome</keyword>
<feature type="region of interest" description="Disordered" evidence="1">
    <location>
        <begin position="185"/>
        <end position="287"/>
    </location>
</feature>
<dbReference type="RefSeq" id="XP_070318648.1">
    <property type="nucleotide sequence ID" value="XM_070462547.1"/>
</dbReference>
<dbReference type="GeneID" id="110143696"/>
<feature type="compositionally biased region" description="Low complexity" evidence="1">
    <location>
        <begin position="60"/>
        <end position="76"/>
    </location>
</feature>
<reference evidence="3" key="1">
    <citation type="submission" date="2025-08" db="UniProtKB">
        <authorList>
            <consortium name="RefSeq"/>
        </authorList>
    </citation>
    <scope>IDENTIFICATION</scope>
    <source>
        <tissue evidence="3">Tongue muscle</tissue>
    </source>
</reference>
<feature type="compositionally biased region" description="Pro residues" evidence="1">
    <location>
        <begin position="232"/>
        <end position="241"/>
    </location>
</feature>